<name>A0ACC1KSY1_9FUNG</name>
<proteinExistence type="predicted"/>
<protein>
    <submittedName>
        <fullName evidence="1">Metalloprotease</fullName>
        <ecNumber evidence="1">3.4.24.56</ecNumber>
    </submittedName>
</protein>
<evidence type="ECO:0000313" key="2">
    <source>
        <dbReference type="Proteomes" id="UP001140087"/>
    </source>
</evidence>
<reference evidence="1" key="1">
    <citation type="submission" date="2022-07" db="EMBL/GenBank/DDBJ databases">
        <title>Phylogenomic reconstructions and comparative analyses of Kickxellomycotina fungi.</title>
        <authorList>
            <person name="Reynolds N.K."/>
            <person name="Stajich J.E."/>
            <person name="Barry K."/>
            <person name="Grigoriev I.V."/>
            <person name="Crous P."/>
            <person name="Smith M.E."/>
        </authorList>
    </citation>
    <scope>NUCLEOTIDE SEQUENCE</scope>
    <source>
        <strain evidence="1">BCRC 34780</strain>
    </source>
</reference>
<accession>A0ACC1KSY1</accession>
<organism evidence="1 2">
    <name type="scientific">Coemansia helicoidea</name>
    <dbReference type="NCBI Taxonomy" id="1286919"/>
    <lineage>
        <taxon>Eukaryota</taxon>
        <taxon>Fungi</taxon>
        <taxon>Fungi incertae sedis</taxon>
        <taxon>Zoopagomycota</taxon>
        <taxon>Kickxellomycotina</taxon>
        <taxon>Kickxellomycetes</taxon>
        <taxon>Kickxellales</taxon>
        <taxon>Kickxellaceae</taxon>
        <taxon>Coemansia</taxon>
    </lineage>
</organism>
<dbReference type="EMBL" id="JANBUN010002526">
    <property type="protein sequence ID" value="KAJ2794391.1"/>
    <property type="molecule type" value="Genomic_DNA"/>
</dbReference>
<keyword evidence="1" id="KW-0482">Metalloprotease</keyword>
<dbReference type="Proteomes" id="UP001140087">
    <property type="component" value="Unassembled WGS sequence"/>
</dbReference>
<dbReference type="EC" id="3.4.24.56" evidence="1"/>
<sequence>MHFYNRSYSADIMALAVVGNHPMDQLVEWAVSKFSAVASKGRTTPPLPRRHPLGPAVLGKMVHYETIGSQHSLTLEFGLPELKTRYRTGAAGYITSLVDSRTPGSIFHLLRENGWATMVDAHFGTLDYDGFAIFEIKVVLTPAGYRCYEDVVHMVLDYLQMLAARGPQTRISDEFAAMAALEYRFFDAPGSLVWAKHLTTRIGNPHVPPEDYLTKGELLQDFCLADIAAILAHLHPQNYRAFLGVPPRGADPYTEREPHYGTPYRVADLPPRLTRREAAAWRNVYGFDLPGPNRFLPSDVAVLGRAAPHANAASAPVLLQQTESGELWFKQDDRFATPRGNIRVRIALANIGSKPRDRAAADLFDVCVAKVLDSELYPAMLAGMAYFVACTESQVDIQVAGFSSKLPLLIATVVRRLTEFAHSEQTFNTSRAFLREAYQDAHVQQPYEQLHGDGHKHANRVPHWPAATLEAELDSVSSDHLQAYADSIARSPYVKILVAGNFDEAGALDAADQ</sequence>
<keyword evidence="1" id="KW-0378">Hydrolase</keyword>
<evidence type="ECO:0000313" key="1">
    <source>
        <dbReference type="EMBL" id="KAJ2794391.1"/>
    </source>
</evidence>
<keyword evidence="1" id="KW-0645">Protease</keyword>
<gene>
    <name evidence="1" type="primary">STE23_5</name>
    <name evidence="1" type="ORF">H4R21_005517</name>
</gene>
<feature type="non-terminal residue" evidence="1">
    <location>
        <position position="513"/>
    </location>
</feature>
<comment type="caution">
    <text evidence="1">The sequence shown here is derived from an EMBL/GenBank/DDBJ whole genome shotgun (WGS) entry which is preliminary data.</text>
</comment>
<keyword evidence="2" id="KW-1185">Reference proteome</keyword>